<comment type="caution">
    <text evidence="1">The sequence shown here is derived from an EMBL/GenBank/DDBJ whole genome shotgun (WGS) entry which is preliminary data.</text>
</comment>
<gene>
    <name evidence="1" type="ORF">EJ571_04560</name>
</gene>
<dbReference type="EMBL" id="RXLR01000008">
    <property type="protein sequence ID" value="TDH24399.1"/>
    <property type="molecule type" value="Genomic_DNA"/>
</dbReference>
<evidence type="ECO:0000313" key="1">
    <source>
        <dbReference type="EMBL" id="TDH24399.1"/>
    </source>
</evidence>
<reference evidence="1 2" key="1">
    <citation type="journal article" date="2019" name="Sci. Rep.">
        <title>Extended insight into the Mycobacterium chelonae-abscessus complex through whole genome sequencing of Mycobacterium salmoniphilum outbreak and Mycobacterium salmoniphilum-like strains.</title>
        <authorList>
            <person name="Behra P.R.K."/>
            <person name="Das S."/>
            <person name="Pettersson B.M.F."/>
            <person name="Shirreff L."/>
            <person name="DuCote T."/>
            <person name="Jacobsson K.G."/>
            <person name="Ennis D.G."/>
            <person name="Kirsebom L.A."/>
        </authorList>
    </citation>
    <scope>NUCLEOTIDE SEQUENCE [LARGE SCALE GENOMIC DNA]</scope>
    <source>
        <strain evidence="1 2">DSM 45524</strain>
    </source>
</reference>
<organism evidence="1 2">
    <name type="scientific">Mycobacteroides franklinii</name>
    <dbReference type="NCBI Taxonomy" id="948102"/>
    <lineage>
        <taxon>Bacteria</taxon>
        <taxon>Bacillati</taxon>
        <taxon>Actinomycetota</taxon>
        <taxon>Actinomycetes</taxon>
        <taxon>Mycobacteriales</taxon>
        <taxon>Mycobacteriaceae</taxon>
        <taxon>Mycobacteroides</taxon>
    </lineage>
</organism>
<dbReference type="AlphaFoldDB" id="A0A4R5PG46"/>
<sequence>MSVRGYGRLMSHNVLVIGIDPYLIDFTTPDFATVELTADDIQSGLEQSAAILNAEGYAAELCLISLTLGEVTAQVRQALETRPRDCVVIGAGIRTMPSNLQLFETVLNVVHKHAPQATICFNTVPTDTVAAVERWI</sequence>
<protein>
    <submittedName>
        <fullName evidence="1">Uncharacterized protein</fullName>
    </submittedName>
</protein>
<dbReference type="Proteomes" id="UP000295627">
    <property type="component" value="Unassembled WGS sequence"/>
</dbReference>
<accession>A0A4R5PG46</accession>
<proteinExistence type="predicted"/>
<evidence type="ECO:0000313" key="2">
    <source>
        <dbReference type="Proteomes" id="UP000295627"/>
    </source>
</evidence>
<name>A0A4R5PG46_9MYCO</name>